<keyword evidence="2" id="KW-1185">Reference proteome</keyword>
<sequence>MSGQTSFARNLVRSTTRSIATRSSSCSPRSLTTTSFRSRTSSTNSSNASSSSKVIPLLAATTALGLLLTTTHRPIQLEEKARASFSERLRVKILPSDRRPRYGSKEFEEIVFEPETREEEKEEEVEEVVEKEEAVVVVEEKASKEGTGEEDGPPKEEAKEEEEDGSTNQESAYDPSTGEINWDCPCLGGMAHGPCGEEFKTAFSCFVYSEQEPKGIECVEKFKAMQDCFRKYPEVYKEEIEDDDEDLESLQAKDLSQSKDEVESVTPEEVEEKVVN</sequence>
<proteinExistence type="predicted"/>
<evidence type="ECO:0000313" key="2">
    <source>
        <dbReference type="Proteomes" id="UP000245626"/>
    </source>
</evidence>
<accession>A0ACD0NL29</accession>
<reference evidence="1 2" key="1">
    <citation type="journal article" date="2018" name="Mol. Biol. Evol.">
        <title>Broad Genomic Sampling Reveals a Smut Pathogenic Ancestry of the Fungal Clade Ustilaginomycotina.</title>
        <authorList>
            <person name="Kijpornyongpan T."/>
            <person name="Mondo S.J."/>
            <person name="Barry K."/>
            <person name="Sandor L."/>
            <person name="Lee J."/>
            <person name="Lipzen A."/>
            <person name="Pangilinan J."/>
            <person name="LaButti K."/>
            <person name="Hainaut M."/>
            <person name="Henrissat B."/>
            <person name="Grigoriev I.V."/>
            <person name="Spatafora J.W."/>
            <person name="Aime M.C."/>
        </authorList>
    </citation>
    <scope>NUCLEOTIDE SEQUENCE [LARGE SCALE GENOMIC DNA]</scope>
    <source>
        <strain evidence="1 2">SA 807</strain>
    </source>
</reference>
<protein>
    <submittedName>
        <fullName evidence="1">Uncharacterized protein</fullName>
    </submittedName>
</protein>
<dbReference type="EMBL" id="KZ821008">
    <property type="protein sequence ID" value="PWN46479.1"/>
    <property type="molecule type" value="Genomic_DNA"/>
</dbReference>
<dbReference type="Proteomes" id="UP000245626">
    <property type="component" value="Unassembled WGS sequence"/>
</dbReference>
<name>A0ACD0NL29_9BASI</name>
<gene>
    <name evidence="1" type="ORF">IE53DRAFT_391326</name>
</gene>
<organism evidence="1 2">
    <name type="scientific">Violaceomyces palustris</name>
    <dbReference type="NCBI Taxonomy" id="1673888"/>
    <lineage>
        <taxon>Eukaryota</taxon>
        <taxon>Fungi</taxon>
        <taxon>Dikarya</taxon>
        <taxon>Basidiomycota</taxon>
        <taxon>Ustilaginomycotina</taxon>
        <taxon>Ustilaginomycetes</taxon>
        <taxon>Violaceomycetales</taxon>
        <taxon>Violaceomycetaceae</taxon>
        <taxon>Violaceomyces</taxon>
    </lineage>
</organism>
<evidence type="ECO:0000313" key="1">
    <source>
        <dbReference type="EMBL" id="PWN46479.1"/>
    </source>
</evidence>